<dbReference type="PROSITE" id="PS50137">
    <property type="entry name" value="DS_RBD"/>
    <property type="match status" value="1"/>
</dbReference>
<dbReference type="InterPro" id="IPR014720">
    <property type="entry name" value="dsRBD_dom"/>
</dbReference>
<dbReference type="OrthoDB" id="5961559at2759"/>
<dbReference type="STRING" id="7260.B4MXP2"/>
<dbReference type="Proteomes" id="UP000007798">
    <property type="component" value="Unassembled WGS sequence"/>
</dbReference>
<keyword evidence="4" id="KW-1185">Reference proteome</keyword>
<dbReference type="Gene3D" id="3.30.160.20">
    <property type="match status" value="1"/>
</dbReference>
<dbReference type="GO" id="GO:0003723">
    <property type="term" value="F:RNA binding"/>
    <property type="evidence" value="ECO:0007669"/>
    <property type="project" value="UniProtKB-UniRule"/>
</dbReference>
<protein>
    <recommendedName>
        <fullName evidence="2">DRBM domain-containing protein</fullName>
    </recommendedName>
</protein>
<dbReference type="SMART" id="SM00358">
    <property type="entry name" value="DSRM"/>
    <property type="match status" value="1"/>
</dbReference>
<gene>
    <name evidence="3" type="primary">Dwil\GK18578</name>
    <name evidence="3" type="ORF">Dwil_GK18578</name>
</gene>
<reference evidence="3 4" key="1">
    <citation type="journal article" date="2007" name="Nature">
        <title>Evolution of genes and genomes on the Drosophila phylogeny.</title>
        <authorList>
            <consortium name="Drosophila 12 Genomes Consortium"/>
            <person name="Clark A.G."/>
            <person name="Eisen M.B."/>
            <person name="Smith D.R."/>
            <person name="Bergman C.M."/>
            <person name="Oliver B."/>
            <person name="Markow T.A."/>
            <person name="Kaufman T.C."/>
            <person name="Kellis M."/>
            <person name="Gelbart W."/>
            <person name="Iyer V.N."/>
            <person name="Pollard D.A."/>
            <person name="Sackton T.B."/>
            <person name="Larracuente A.M."/>
            <person name="Singh N.D."/>
            <person name="Abad J.P."/>
            <person name="Abt D.N."/>
            <person name="Adryan B."/>
            <person name="Aguade M."/>
            <person name="Akashi H."/>
            <person name="Anderson W.W."/>
            <person name="Aquadro C.F."/>
            <person name="Ardell D.H."/>
            <person name="Arguello R."/>
            <person name="Artieri C.G."/>
            <person name="Barbash D.A."/>
            <person name="Barker D."/>
            <person name="Barsanti P."/>
            <person name="Batterham P."/>
            <person name="Batzoglou S."/>
            <person name="Begun D."/>
            <person name="Bhutkar A."/>
            <person name="Blanco E."/>
            <person name="Bosak S.A."/>
            <person name="Bradley R.K."/>
            <person name="Brand A.D."/>
            <person name="Brent M.R."/>
            <person name="Brooks A.N."/>
            <person name="Brown R.H."/>
            <person name="Butlin R.K."/>
            <person name="Caggese C."/>
            <person name="Calvi B.R."/>
            <person name="Bernardo de Carvalho A."/>
            <person name="Caspi A."/>
            <person name="Castrezana S."/>
            <person name="Celniker S.E."/>
            <person name="Chang J.L."/>
            <person name="Chapple C."/>
            <person name="Chatterji S."/>
            <person name="Chinwalla A."/>
            <person name="Civetta A."/>
            <person name="Clifton S.W."/>
            <person name="Comeron J.M."/>
            <person name="Costello J.C."/>
            <person name="Coyne J.A."/>
            <person name="Daub J."/>
            <person name="David R.G."/>
            <person name="Delcher A.L."/>
            <person name="Delehaunty K."/>
            <person name="Do C.B."/>
            <person name="Ebling H."/>
            <person name="Edwards K."/>
            <person name="Eickbush T."/>
            <person name="Evans J.D."/>
            <person name="Filipski A."/>
            <person name="Findeiss S."/>
            <person name="Freyhult E."/>
            <person name="Fulton L."/>
            <person name="Fulton R."/>
            <person name="Garcia A.C."/>
            <person name="Gardiner A."/>
            <person name="Garfield D.A."/>
            <person name="Garvin B.E."/>
            <person name="Gibson G."/>
            <person name="Gilbert D."/>
            <person name="Gnerre S."/>
            <person name="Godfrey J."/>
            <person name="Good R."/>
            <person name="Gotea V."/>
            <person name="Gravely B."/>
            <person name="Greenberg A.J."/>
            <person name="Griffiths-Jones S."/>
            <person name="Gross S."/>
            <person name="Guigo R."/>
            <person name="Gustafson E.A."/>
            <person name="Haerty W."/>
            <person name="Hahn M.W."/>
            <person name="Halligan D.L."/>
            <person name="Halpern A.L."/>
            <person name="Halter G.M."/>
            <person name="Han M.V."/>
            <person name="Heger A."/>
            <person name="Hillier L."/>
            <person name="Hinrichs A.S."/>
            <person name="Holmes I."/>
            <person name="Hoskins R.A."/>
            <person name="Hubisz M.J."/>
            <person name="Hultmark D."/>
            <person name="Huntley M.A."/>
            <person name="Jaffe D.B."/>
            <person name="Jagadeeshan S."/>
            <person name="Jeck W.R."/>
            <person name="Johnson J."/>
            <person name="Jones C.D."/>
            <person name="Jordan W.C."/>
            <person name="Karpen G.H."/>
            <person name="Kataoka E."/>
            <person name="Keightley P.D."/>
            <person name="Kheradpour P."/>
            <person name="Kirkness E.F."/>
            <person name="Koerich L.B."/>
            <person name="Kristiansen K."/>
            <person name="Kudrna D."/>
            <person name="Kulathinal R.J."/>
            <person name="Kumar S."/>
            <person name="Kwok R."/>
            <person name="Lander E."/>
            <person name="Langley C.H."/>
            <person name="Lapoint R."/>
            <person name="Lazzaro B.P."/>
            <person name="Lee S.J."/>
            <person name="Levesque L."/>
            <person name="Li R."/>
            <person name="Lin C.F."/>
            <person name="Lin M.F."/>
            <person name="Lindblad-Toh K."/>
            <person name="Llopart A."/>
            <person name="Long M."/>
            <person name="Low L."/>
            <person name="Lozovsky E."/>
            <person name="Lu J."/>
            <person name="Luo M."/>
            <person name="Machado C.A."/>
            <person name="Makalowski W."/>
            <person name="Marzo M."/>
            <person name="Matsuda M."/>
            <person name="Matzkin L."/>
            <person name="McAllister B."/>
            <person name="McBride C.S."/>
            <person name="McKernan B."/>
            <person name="McKernan K."/>
            <person name="Mendez-Lago M."/>
            <person name="Minx P."/>
            <person name="Mollenhauer M.U."/>
            <person name="Montooth K."/>
            <person name="Mount S.M."/>
            <person name="Mu X."/>
            <person name="Myers E."/>
            <person name="Negre B."/>
            <person name="Newfeld S."/>
            <person name="Nielsen R."/>
            <person name="Noor M.A."/>
            <person name="O'Grady P."/>
            <person name="Pachter L."/>
            <person name="Papaceit M."/>
            <person name="Parisi M.J."/>
            <person name="Parisi M."/>
            <person name="Parts L."/>
            <person name="Pedersen J.S."/>
            <person name="Pesole G."/>
            <person name="Phillippy A.M."/>
            <person name="Ponting C.P."/>
            <person name="Pop M."/>
            <person name="Porcelli D."/>
            <person name="Powell J.R."/>
            <person name="Prohaska S."/>
            <person name="Pruitt K."/>
            <person name="Puig M."/>
            <person name="Quesneville H."/>
            <person name="Ram K.R."/>
            <person name="Rand D."/>
            <person name="Rasmussen M.D."/>
            <person name="Reed L.K."/>
            <person name="Reenan R."/>
            <person name="Reily A."/>
            <person name="Remington K.A."/>
            <person name="Rieger T.T."/>
            <person name="Ritchie M.G."/>
            <person name="Robin C."/>
            <person name="Rogers Y.H."/>
            <person name="Rohde C."/>
            <person name="Rozas J."/>
            <person name="Rubenfield M.J."/>
            <person name="Ruiz A."/>
            <person name="Russo S."/>
            <person name="Salzberg S.L."/>
            <person name="Sanchez-Gracia A."/>
            <person name="Saranga D.J."/>
            <person name="Sato H."/>
            <person name="Schaeffer S.W."/>
            <person name="Schatz M.C."/>
            <person name="Schlenke T."/>
            <person name="Schwartz R."/>
            <person name="Segarra C."/>
            <person name="Singh R.S."/>
            <person name="Sirot L."/>
            <person name="Sirota M."/>
            <person name="Sisneros N.B."/>
            <person name="Smith C.D."/>
            <person name="Smith T.F."/>
            <person name="Spieth J."/>
            <person name="Stage D.E."/>
            <person name="Stark A."/>
            <person name="Stephan W."/>
            <person name="Strausberg R.L."/>
            <person name="Strempel S."/>
            <person name="Sturgill D."/>
            <person name="Sutton G."/>
            <person name="Sutton G.G."/>
            <person name="Tao W."/>
            <person name="Teichmann S."/>
            <person name="Tobari Y.N."/>
            <person name="Tomimura Y."/>
            <person name="Tsolas J.M."/>
            <person name="Valente V.L."/>
            <person name="Venter E."/>
            <person name="Venter J.C."/>
            <person name="Vicario S."/>
            <person name="Vieira F.G."/>
            <person name="Vilella A.J."/>
            <person name="Villasante A."/>
            <person name="Walenz B."/>
            <person name="Wang J."/>
            <person name="Wasserman M."/>
            <person name="Watts T."/>
            <person name="Wilson D."/>
            <person name="Wilson R.K."/>
            <person name="Wing R.A."/>
            <person name="Wolfner M.F."/>
            <person name="Wong A."/>
            <person name="Wong G.K."/>
            <person name="Wu C.I."/>
            <person name="Wu G."/>
            <person name="Yamamoto D."/>
            <person name="Yang H.P."/>
            <person name="Yang S.P."/>
            <person name="Yorke J.A."/>
            <person name="Yoshida K."/>
            <person name="Zdobnov E."/>
            <person name="Zhang P."/>
            <person name="Zhang Y."/>
            <person name="Zimin A.V."/>
            <person name="Baldwin J."/>
            <person name="Abdouelleil A."/>
            <person name="Abdulkadir J."/>
            <person name="Abebe A."/>
            <person name="Abera B."/>
            <person name="Abreu J."/>
            <person name="Acer S.C."/>
            <person name="Aftuck L."/>
            <person name="Alexander A."/>
            <person name="An P."/>
            <person name="Anderson E."/>
            <person name="Anderson S."/>
            <person name="Arachi H."/>
            <person name="Azer M."/>
            <person name="Bachantsang P."/>
            <person name="Barry A."/>
            <person name="Bayul T."/>
            <person name="Berlin A."/>
            <person name="Bessette D."/>
            <person name="Bloom T."/>
            <person name="Blye J."/>
            <person name="Boguslavskiy L."/>
            <person name="Bonnet C."/>
            <person name="Boukhgalter B."/>
            <person name="Bourzgui I."/>
            <person name="Brown A."/>
            <person name="Cahill P."/>
            <person name="Channer S."/>
            <person name="Cheshatsang Y."/>
            <person name="Chuda L."/>
            <person name="Citroen M."/>
            <person name="Collymore A."/>
            <person name="Cooke P."/>
            <person name="Costello M."/>
            <person name="D'Aco K."/>
            <person name="Daza R."/>
            <person name="De Haan G."/>
            <person name="DeGray S."/>
            <person name="DeMaso C."/>
            <person name="Dhargay N."/>
            <person name="Dooley K."/>
            <person name="Dooley E."/>
            <person name="Doricent M."/>
            <person name="Dorje P."/>
            <person name="Dorjee K."/>
            <person name="Dupes A."/>
            <person name="Elong R."/>
            <person name="Falk J."/>
            <person name="Farina A."/>
            <person name="Faro S."/>
            <person name="Ferguson D."/>
            <person name="Fisher S."/>
            <person name="Foley C.D."/>
            <person name="Franke A."/>
            <person name="Friedrich D."/>
            <person name="Gadbois L."/>
            <person name="Gearin G."/>
            <person name="Gearin C.R."/>
            <person name="Giannoukos G."/>
            <person name="Goode T."/>
            <person name="Graham J."/>
            <person name="Grandbois E."/>
            <person name="Grewal S."/>
            <person name="Gyaltsen K."/>
            <person name="Hafez N."/>
            <person name="Hagos B."/>
            <person name="Hall J."/>
            <person name="Henson C."/>
            <person name="Hollinger A."/>
            <person name="Honan T."/>
            <person name="Huard M.D."/>
            <person name="Hughes L."/>
            <person name="Hurhula B."/>
            <person name="Husby M.E."/>
            <person name="Kamat A."/>
            <person name="Kanga B."/>
            <person name="Kashin S."/>
            <person name="Khazanovich D."/>
            <person name="Kisner P."/>
            <person name="Lance K."/>
            <person name="Lara M."/>
            <person name="Lee W."/>
            <person name="Lennon N."/>
            <person name="Letendre F."/>
            <person name="LeVine R."/>
            <person name="Lipovsky A."/>
            <person name="Liu X."/>
            <person name="Liu J."/>
            <person name="Liu S."/>
            <person name="Lokyitsang T."/>
            <person name="Lokyitsang Y."/>
            <person name="Lubonja R."/>
            <person name="Lui A."/>
            <person name="MacDonald P."/>
            <person name="Magnisalis V."/>
            <person name="Maru K."/>
            <person name="Matthews C."/>
            <person name="McCusker W."/>
            <person name="McDonough S."/>
            <person name="Mehta T."/>
            <person name="Meldrim J."/>
            <person name="Meneus L."/>
            <person name="Mihai O."/>
            <person name="Mihalev A."/>
            <person name="Mihova T."/>
            <person name="Mittelman R."/>
            <person name="Mlenga V."/>
            <person name="Montmayeur A."/>
            <person name="Mulrain L."/>
            <person name="Navidi A."/>
            <person name="Naylor J."/>
            <person name="Negash T."/>
            <person name="Nguyen T."/>
            <person name="Nguyen N."/>
            <person name="Nicol R."/>
            <person name="Norbu C."/>
            <person name="Norbu N."/>
            <person name="Novod N."/>
            <person name="O'Neill B."/>
            <person name="Osman S."/>
            <person name="Markiewicz E."/>
            <person name="Oyono O.L."/>
            <person name="Patti C."/>
            <person name="Phunkhang P."/>
            <person name="Pierre F."/>
            <person name="Priest M."/>
            <person name="Raghuraman S."/>
            <person name="Rege F."/>
            <person name="Reyes R."/>
            <person name="Rise C."/>
            <person name="Rogov P."/>
            <person name="Ross K."/>
            <person name="Ryan E."/>
            <person name="Settipalli S."/>
            <person name="Shea T."/>
            <person name="Sherpa N."/>
            <person name="Shi L."/>
            <person name="Shih D."/>
            <person name="Sparrow T."/>
            <person name="Spaulding J."/>
            <person name="Stalker J."/>
            <person name="Stange-Thomann N."/>
            <person name="Stavropoulos S."/>
            <person name="Stone C."/>
            <person name="Strader C."/>
            <person name="Tesfaye S."/>
            <person name="Thomson T."/>
            <person name="Thoulutsang Y."/>
            <person name="Thoulutsang D."/>
            <person name="Topham K."/>
            <person name="Topping I."/>
            <person name="Tsamla T."/>
            <person name="Vassiliev H."/>
            <person name="Vo A."/>
            <person name="Wangchuk T."/>
            <person name="Wangdi T."/>
            <person name="Weiand M."/>
            <person name="Wilkinson J."/>
            <person name="Wilson A."/>
            <person name="Yadav S."/>
            <person name="Young G."/>
            <person name="Yu Q."/>
            <person name="Zembek L."/>
            <person name="Zhong D."/>
            <person name="Zimmer A."/>
            <person name="Zwirko Z."/>
            <person name="Jaffe D.B."/>
            <person name="Alvarez P."/>
            <person name="Brockman W."/>
            <person name="Butler J."/>
            <person name="Chin C."/>
            <person name="Gnerre S."/>
            <person name="Grabherr M."/>
            <person name="Kleber M."/>
            <person name="Mauceli E."/>
            <person name="MacCallum I."/>
        </authorList>
    </citation>
    <scope>NUCLEOTIDE SEQUENCE [LARGE SCALE GENOMIC DNA]</scope>
    <source>
        <strain evidence="4">Tucson 14030-0811.24</strain>
    </source>
</reference>
<evidence type="ECO:0000313" key="3">
    <source>
        <dbReference type="EMBL" id="EDW76811.2"/>
    </source>
</evidence>
<dbReference type="HOGENOM" id="CLU_075162_0_0_1"/>
<accession>B4MXP2</accession>
<evidence type="ECO:0000256" key="1">
    <source>
        <dbReference type="PROSITE-ProRule" id="PRU00266"/>
    </source>
</evidence>
<feature type="domain" description="DRBM" evidence="2">
    <location>
        <begin position="1"/>
        <end position="68"/>
    </location>
</feature>
<dbReference type="GO" id="GO:0010468">
    <property type="term" value="P:regulation of gene expression"/>
    <property type="evidence" value="ECO:0007669"/>
    <property type="project" value="UniProtKB-ARBA"/>
</dbReference>
<keyword evidence="1" id="KW-0694">RNA-binding</keyword>
<dbReference type="eggNOG" id="KOG3732">
    <property type="taxonomic scope" value="Eukaryota"/>
</dbReference>
<dbReference type="InParanoid" id="B4MXP2"/>
<dbReference type="AlphaFoldDB" id="B4MXP2"/>
<evidence type="ECO:0000259" key="2">
    <source>
        <dbReference type="PROSITE" id="PS50137"/>
    </source>
</evidence>
<dbReference type="CDD" id="cd00048">
    <property type="entry name" value="DSRM_SF"/>
    <property type="match status" value="1"/>
</dbReference>
<dbReference type="KEGG" id="dwi:6642942"/>
<dbReference type="EMBL" id="CH963876">
    <property type="protein sequence ID" value="EDW76811.2"/>
    <property type="molecule type" value="Genomic_DNA"/>
</dbReference>
<dbReference type="Pfam" id="PF00035">
    <property type="entry name" value="dsrm"/>
    <property type="match status" value="1"/>
</dbReference>
<proteinExistence type="predicted"/>
<dbReference type="SUPFAM" id="SSF54768">
    <property type="entry name" value="dsRNA-binding domain-like"/>
    <property type="match status" value="1"/>
</dbReference>
<name>B4MXP2_DROWI</name>
<organism evidence="3 4">
    <name type="scientific">Drosophila willistoni</name>
    <name type="common">Fruit fly</name>
    <dbReference type="NCBI Taxonomy" id="7260"/>
    <lineage>
        <taxon>Eukaryota</taxon>
        <taxon>Metazoa</taxon>
        <taxon>Ecdysozoa</taxon>
        <taxon>Arthropoda</taxon>
        <taxon>Hexapoda</taxon>
        <taxon>Insecta</taxon>
        <taxon>Pterygota</taxon>
        <taxon>Neoptera</taxon>
        <taxon>Endopterygota</taxon>
        <taxon>Diptera</taxon>
        <taxon>Brachycera</taxon>
        <taxon>Muscomorpha</taxon>
        <taxon>Ephydroidea</taxon>
        <taxon>Drosophilidae</taxon>
        <taxon>Drosophila</taxon>
        <taxon>Sophophora</taxon>
    </lineage>
</organism>
<evidence type="ECO:0000313" key="4">
    <source>
        <dbReference type="Proteomes" id="UP000007798"/>
    </source>
</evidence>
<sequence>MFKELCDFCKSHDMPYPVFEMVEQNRNPNAPKFVACCTLASIKRYGISDKKKEAHQKAASAILSVVSKDAEKLSESNGVKLVPIGTAEDEESEGRDAFETYKKLIQPKTKPKSGEMLLCDRHNFFKNFPQDLKLAAFEILDRSNDKNYPDVKQRALKVMSALKLNHKITPMPSRSVKPILMLEFDCEYDAVLSGYESDIYTQVIQYFRDMLD</sequence>